<reference evidence="1" key="1">
    <citation type="submission" date="2021-01" db="EMBL/GenBank/DDBJ databases">
        <authorList>
            <consortium name="Genoscope - CEA"/>
            <person name="William W."/>
        </authorList>
    </citation>
    <scope>NUCLEOTIDE SEQUENCE</scope>
</reference>
<evidence type="ECO:0000313" key="1">
    <source>
        <dbReference type="EMBL" id="CAF2068511.1"/>
    </source>
</evidence>
<dbReference type="EMBL" id="HG994365">
    <property type="protein sequence ID" value="CAF2068511.1"/>
    <property type="molecule type" value="Genomic_DNA"/>
</dbReference>
<protein>
    <submittedName>
        <fullName evidence="1">(rape) hypothetical protein</fullName>
    </submittedName>
</protein>
<organism evidence="1">
    <name type="scientific">Brassica napus</name>
    <name type="common">Rape</name>
    <dbReference type="NCBI Taxonomy" id="3708"/>
    <lineage>
        <taxon>Eukaryota</taxon>
        <taxon>Viridiplantae</taxon>
        <taxon>Streptophyta</taxon>
        <taxon>Embryophyta</taxon>
        <taxon>Tracheophyta</taxon>
        <taxon>Spermatophyta</taxon>
        <taxon>Magnoliopsida</taxon>
        <taxon>eudicotyledons</taxon>
        <taxon>Gunneridae</taxon>
        <taxon>Pentapetalae</taxon>
        <taxon>rosids</taxon>
        <taxon>malvids</taxon>
        <taxon>Brassicales</taxon>
        <taxon>Brassicaceae</taxon>
        <taxon>Brassiceae</taxon>
        <taxon>Brassica</taxon>
    </lineage>
</organism>
<proteinExistence type="predicted"/>
<name>A0A816R0G1_BRANA</name>
<accession>A0A816R0G1</accession>
<sequence length="92" mass="10252">MSLTKSILQLGSSLISAKVRRRCPSWRLAEKLLCDCTETASRTSRPFSSQSLPHRRETKCYLQTSGSQELTMASYYLAPLSVGVSGSWYLMG</sequence>
<gene>
    <name evidence="1" type="ORF">DARMORV10_C01P07250.1</name>
</gene>
<dbReference type="Proteomes" id="UP001295469">
    <property type="component" value="Chromosome C01"/>
</dbReference>
<dbReference type="AlphaFoldDB" id="A0A816R0G1"/>